<protein>
    <submittedName>
        <fullName evidence="2">CoA transferase</fullName>
        <ecNumber evidence="2">2.8.3.-</ecNumber>
    </submittedName>
</protein>
<dbReference type="Proteomes" id="UP001432360">
    <property type="component" value="Plasmid pSchITTGS70b"/>
</dbReference>
<evidence type="ECO:0000256" key="1">
    <source>
        <dbReference type="ARBA" id="ARBA00022679"/>
    </source>
</evidence>
<sequence>MPKTSLDGIRVAAFTHFAAGPIAAQYLGSLGADVIKVESPAQDVNRYALRDPNGHLQGISPYFVVTNRNQRNVCLNLKTEDGLAAAKALIASSDVLIENYRPGVMEKLGLGYEEIKKINPGIIYASISAYDPEGSARNRPGQDLLIQALSGIASLTGRGDGPPIPVGAYIIDGFTAMQVLVGILAALRHRDATGEGQALRADMMSSSMYLMAQEASYVLNVEANPVRSSAGIAHVNQSAPYGVYQVKDGAIVLSTFGGVPMVKKLVAALQIDDLSEEDITEQKIRFSRDEIATKIAARLAPMTMAEAMSAVEPTGTWTAPVRTLAEALADPAIVETGIIQDVSSPYGGDYKVVVEPLRMEKTPLLSRRPAADLGEHTEEVLAELGLSPVKADAVGHL</sequence>
<dbReference type="InterPro" id="IPR050483">
    <property type="entry name" value="CoA-transferase_III_domain"/>
</dbReference>
<dbReference type="PANTHER" id="PTHR48207">
    <property type="entry name" value="SUCCINATE--HYDROXYMETHYLGLUTARATE COA-TRANSFERASE"/>
    <property type="match status" value="1"/>
</dbReference>
<dbReference type="EC" id="2.8.3.-" evidence="2"/>
<proteinExistence type="predicted"/>
<dbReference type="InterPro" id="IPR023606">
    <property type="entry name" value="CoA-Trfase_III_dom_1_sf"/>
</dbReference>
<keyword evidence="2" id="KW-0614">Plasmid</keyword>
<dbReference type="SUPFAM" id="SSF89796">
    <property type="entry name" value="CoA-transferase family III (CaiB/BaiF)"/>
    <property type="match status" value="1"/>
</dbReference>
<keyword evidence="1 2" id="KW-0808">Transferase</keyword>
<dbReference type="Pfam" id="PF02515">
    <property type="entry name" value="CoA_transf_3"/>
    <property type="match status" value="1"/>
</dbReference>
<keyword evidence="3" id="KW-1185">Reference proteome</keyword>
<dbReference type="Gene3D" id="3.40.50.10540">
    <property type="entry name" value="Crotonobetainyl-coa:carnitine coa-transferase, domain 1"/>
    <property type="match status" value="1"/>
</dbReference>
<evidence type="ECO:0000313" key="3">
    <source>
        <dbReference type="Proteomes" id="UP001432360"/>
    </source>
</evidence>
<dbReference type="InterPro" id="IPR044855">
    <property type="entry name" value="CoA-Trfase_III_dom3_sf"/>
</dbReference>
<dbReference type="EMBL" id="CP133150">
    <property type="protein sequence ID" value="WVT06250.1"/>
    <property type="molecule type" value="Genomic_DNA"/>
</dbReference>
<organism evidence="2 3">
    <name type="scientific">Sinorhizobium chiapasense</name>
    <dbReference type="NCBI Taxonomy" id="501572"/>
    <lineage>
        <taxon>Bacteria</taxon>
        <taxon>Pseudomonadati</taxon>
        <taxon>Pseudomonadota</taxon>
        <taxon>Alphaproteobacteria</taxon>
        <taxon>Hyphomicrobiales</taxon>
        <taxon>Rhizobiaceae</taxon>
        <taxon>Sinorhizobium/Ensifer group</taxon>
        <taxon>Sinorhizobium</taxon>
    </lineage>
</organism>
<dbReference type="RefSeq" id="WP_331375314.1">
    <property type="nucleotide sequence ID" value="NZ_CP133150.1"/>
</dbReference>
<dbReference type="PANTHER" id="PTHR48207:SF4">
    <property type="entry name" value="BLL6097 PROTEIN"/>
    <property type="match status" value="1"/>
</dbReference>
<dbReference type="Gene3D" id="3.30.1540.10">
    <property type="entry name" value="formyl-coa transferase, domain 3"/>
    <property type="match status" value="1"/>
</dbReference>
<dbReference type="InterPro" id="IPR003673">
    <property type="entry name" value="CoA-Trfase_fam_III"/>
</dbReference>
<geneLocation type="plasmid" evidence="2 3">
    <name>pSchITTGS70b</name>
</geneLocation>
<name>A0ABZ2BJ36_9HYPH</name>
<dbReference type="GO" id="GO:0016740">
    <property type="term" value="F:transferase activity"/>
    <property type="evidence" value="ECO:0007669"/>
    <property type="project" value="UniProtKB-KW"/>
</dbReference>
<evidence type="ECO:0000313" key="2">
    <source>
        <dbReference type="EMBL" id="WVT06250.1"/>
    </source>
</evidence>
<reference evidence="2" key="1">
    <citation type="submission" date="2023-08" db="EMBL/GenBank/DDBJ databases">
        <title>Complete genome sequence of Sinorhizobium chiapanecum ITTG S70 isolated from Acaciella angustissima nodules in Chiapas-Mexico.</title>
        <authorList>
            <person name="Rincon-Rosales R."/>
            <person name="Rogel M.A."/>
            <person name="Rincon-Medina C.I."/>
            <person name="Guerrero G."/>
            <person name="Manzano-Gomez L.A."/>
            <person name="Lopez-Lopez A."/>
            <person name="Rincon Molina F.A."/>
            <person name="Martinez-Romero E."/>
        </authorList>
    </citation>
    <scope>NUCLEOTIDE SEQUENCE</scope>
    <source>
        <strain evidence="2">ITTG S70</strain>
        <plasmid evidence="2">pSchITTGS70b</plasmid>
    </source>
</reference>
<gene>
    <name evidence="2" type="ORF">RB548_22790</name>
</gene>
<accession>A0ABZ2BJ36</accession>